<evidence type="ECO:0000313" key="7">
    <source>
        <dbReference type="EMBL" id="PCD78120.1"/>
    </source>
</evidence>
<dbReference type="AlphaFoldDB" id="A0A2A4CUU9"/>
<dbReference type="InterPro" id="IPR010538">
    <property type="entry name" value="DHOR"/>
</dbReference>
<sequence>MNKPAASLLIAVTLAALPRAGGADPRLNEPHLALRPLAPDQAARAEAILASGPETGQAEAFEANSGGVATTQGQSFRDILPGLSDEARMQATLGEALFDKLWVAAPSTTRASDGLGPVFNARSCAGCHPGGGRGRPEPEGISGLVARLSNPTAAGAPDPDLVALGAWHPIGGDPVFGRQLNTRALPELPPEGQLSIDWIEEKVSLSGGEVAHLRRPRARVKDAGQGALAPETRVDLRVAPQMIGLGLLEAIPAAAILEQADPEDADGDGISGRAAVAPSRQHGQPMLGRFGHKAQVATLADMSASALFHDLGLSSPLYPQPEGDCASAACAALPDGEDAGLRDGREVSAEAVAALTRYAGALAVPARRAVDDPQVLAGKAAFHDAGCAACHRPKQLTHQLVDDPARSFQLIWPYTDLLLHDMGPELAAAAPEGAASASEWRTPPLWGIGLSAQVTGPPATYLHDGRARSLLEATLWHGGEAEAARDRVAAMAREARAALIRFLESL</sequence>
<evidence type="ECO:0000259" key="6">
    <source>
        <dbReference type="PROSITE" id="PS51007"/>
    </source>
</evidence>
<dbReference type="GO" id="GO:0046872">
    <property type="term" value="F:metal ion binding"/>
    <property type="evidence" value="ECO:0007669"/>
    <property type="project" value="UniProtKB-KW"/>
</dbReference>
<organism evidence="7 8">
    <name type="scientific">Pseudothioclava arenosa</name>
    <dbReference type="NCBI Taxonomy" id="1795308"/>
    <lineage>
        <taxon>Bacteria</taxon>
        <taxon>Pseudomonadati</taxon>
        <taxon>Pseudomonadota</taxon>
        <taxon>Alphaproteobacteria</taxon>
        <taxon>Rhodobacterales</taxon>
        <taxon>Paracoccaceae</taxon>
        <taxon>Pseudothioclava</taxon>
    </lineage>
</organism>
<dbReference type="Proteomes" id="UP000243507">
    <property type="component" value="Unassembled WGS sequence"/>
</dbReference>
<dbReference type="PIRSF" id="PIRSF028099">
    <property type="entry name" value="DUF1111"/>
    <property type="match status" value="1"/>
</dbReference>
<name>A0A2A4CUU9_9RHOB</name>
<dbReference type="PANTHER" id="PTHR30600:SF4">
    <property type="entry name" value="CYTOCHROME C DOMAIN-CONTAINING PROTEIN"/>
    <property type="match status" value="1"/>
</dbReference>
<evidence type="ECO:0000256" key="2">
    <source>
        <dbReference type="ARBA" id="ARBA00022723"/>
    </source>
</evidence>
<proteinExistence type="predicted"/>
<evidence type="ECO:0000313" key="8">
    <source>
        <dbReference type="Proteomes" id="UP000243507"/>
    </source>
</evidence>
<keyword evidence="3 4" id="KW-0408">Iron</keyword>
<dbReference type="RefSeq" id="WP_096430597.1">
    <property type="nucleotide sequence ID" value="NZ_NTJD01000001.1"/>
</dbReference>
<dbReference type="InterPro" id="IPR036909">
    <property type="entry name" value="Cyt_c-like_dom_sf"/>
</dbReference>
<feature type="region of interest" description="Disordered" evidence="5">
    <location>
        <begin position="262"/>
        <end position="287"/>
    </location>
</feature>
<feature type="domain" description="Cytochrome c" evidence="6">
    <location>
        <begin position="373"/>
        <end position="506"/>
    </location>
</feature>
<accession>A0A2A4CUU9</accession>
<dbReference type="Gene3D" id="1.10.760.10">
    <property type="entry name" value="Cytochrome c-like domain"/>
    <property type="match status" value="1"/>
</dbReference>
<evidence type="ECO:0000256" key="4">
    <source>
        <dbReference type="PROSITE-ProRule" id="PRU00433"/>
    </source>
</evidence>
<dbReference type="EMBL" id="NTJD01000001">
    <property type="protein sequence ID" value="PCD78120.1"/>
    <property type="molecule type" value="Genomic_DNA"/>
</dbReference>
<dbReference type="Pfam" id="PF06537">
    <property type="entry name" value="DHOR"/>
    <property type="match status" value="2"/>
</dbReference>
<dbReference type="GO" id="GO:0009055">
    <property type="term" value="F:electron transfer activity"/>
    <property type="evidence" value="ECO:0007669"/>
    <property type="project" value="InterPro"/>
</dbReference>
<keyword evidence="8" id="KW-1185">Reference proteome</keyword>
<dbReference type="SUPFAM" id="SSF46626">
    <property type="entry name" value="Cytochrome c"/>
    <property type="match status" value="1"/>
</dbReference>
<gene>
    <name evidence="7" type="ORF">CLN94_02115</name>
</gene>
<dbReference type="GO" id="GO:0004130">
    <property type="term" value="F:cytochrome-c peroxidase activity"/>
    <property type="evidence" value="ECO:0007669"/>
    <property type="project" value="TreeGrafter"/>
</dbReference>
<dbReference type="OrthoDB" id="9805202at2"/>
<dbReference type="GO" id="GO:0020037">
    <property type="term" value="F:heme binding"/>
    <property type="evidence" value="ECO:0007669"/>
    <property type="project" value="InterPro"/>
</dbReference>
<protein>
    <submittedName>
        <fullName evidence="7">Thiol oxidoreductase</fullName>
    </submittedName>
</protein>
<dbReference type="InterPro" id="IPR009056">
    <property type="entry name" value="Cyt_c-like_dom"/>
</dbReference>
<comment type="caution">
    <text evidence="7">The sequence shown here is derived from an EMBL/GenBank/DDBJ whole genome shotgun (WGS) entry which is preliminary data.</text>
</comment>
<reference evidence="7 8" key="1">
    <citation type="submission" date="2017-09" db="EMBL/GenBank/DDBJ databases">
        <title>A multilocus sequence analysis scheme for characterization of bacteria in the genus Thioclava.</title>
        <authorList>
            <person name="Liu Y."/>
            <person name="Shao Z."/>
        </authorList>
    </citation>
    <scope>NUCLEOTIDE SEQUENCE [LARGE SCALE GENOMIC DNA]</scope>
    <source>
        <strain evidence="7 8">CAU 1312</strain>
    </source>
</reference>
<dbReference type="InterPro" id="IPR051395">
    <property type="entry name" value="Cytochrome_c_Peroxidase/MauG"/>
</dbReference>
<dbReference type="PROSITE" id="PS51007">
    <property type="entry name" value="CYTC"/>
    <property type="match status" value="2"/>
</dbReference>
<evidence type="ECO:0000256" key="5">
    <source>
        <dbReference type="SAM" id="MobiDB-lite"/>
    </source>
</evidence>
<dbReference type="PANTHER" id="PTHR30600">
    <property type="entry name" value="CYTOCHROME C PEROXIDASE-RELATED"/>
    <property type="match status" value="1"/>
</dbReference>
<feature type="domain" description="Cytochrome c" evidence="6">
    <location>
        <begin position="89"/>
        <end position="203"/>
    </location>
</feature>
<evidence type="ECO:0000256" key="1">
    <source>
        <dbReference type="ARBA" id="ARBA00022617"/>
    </source>
</evidence>
<keyword evidence="1 4" id="KW-0349">Heme</keyword>
<keyword evidence="2 4" id="KW-0479">Metal-binding</keyword>
<evidence type="ECO:0000256" key="3">
    <source>
        <dbReference type="ARBA" id="ARBA00023004"/>
    </source>
</evidence>